<sequence length="87" mass="9940">MSGGEVKQLATYDLERHSTRLARFSATYCGRVRTCHSSITWRENSSDHCRRAVSCRQAPIQILPSNTEVLIEEHRLNLIEKVTNPTI</sequence>
<dbReference type="EMBL" id="QGKX02000996">
    <property type="protein sequence ID" value="KAF3559966.1"/>
    <property type="molecule type" value="Genomic_DNA"/>
</dbReference>
<proteinExistence type="predicted"/>
<dbReference type="AlphaFoldDB" id="A0A8S9R8I8"/>
<evidence type="ECO:0000313" key="2">
    <source>
        <dbReference type="Proteomes" id="UP000712600"/>
    </source>
</evidence>
<comment type="caution">
    <text evidence="1">The sequence shown here is derived from an EMBL/GenBank/DDBJ whole genome shotgun (WGS) entry which is preliminary data.</text>
</comment>
<accession>A0A8S9R8I8</accession>
<protein>
    <submittedName>
        <fullName evidence="1">Uncharacterized protein</fullName>
    </submittedName>
</protein>
<dbReference type="Proteomes" id="UP000712600">
    <property type="component" value="Unassembled WGS sequence"/>
</dbReference>
<evidence type="ECO:0000313" key="1">
    <source>
        <dbReference type="EMBL" id="KAF3559966.1"/>
    </source>
</evidence>
<name>A0A8S9R8I8_BRACR</name>
<organism evidence="1 2">
    <name type="scientific">Brassica cretica</name>
    <name type="common">Mustard</name>
    <dbReference type="NCBI Taxonomy" id="69181"/>
    <lineage>
        <taxon>Eukaryota</taxon>
        <taxon>Viridiplantae</taxon>
        <taxon>Streptophyta</taxon>
        <taxon>Embryophyta</taxon>
        <taxon>Tracheophyta</taxon>
        <taxon>Spermatophyta</taxon>
        <taxon>Magnoliopsida</taxon>
        <taxon>eudicotyledons</taxon>
        <taxon>Gunneridae</taxon>
        <taxon>Pentapetalae</taxon>
        <taxon>rosids</taxon>
        <taxon>malvids</taxon>
        <taxon>Brassicales</taxon>
        <taxon>Brassicaceae</taxon>
        <taxon>Brassiceae</taxon>
        <taxon>Brassica</taxon>
    </lineage>
</organism>
<reference evidence="1" key="1">
    <citation type="submission" date="2019-12" db="EMBL/GenBank/DDBJ databases">
        <title>Genome sequencing and annotation of Brassica cretica.</title>
        <authorList>
            <person name="Studholme D.J."/>
            <person name="Sarris P."/>
        </authorList>
    </citation>
    <scope>NUCLEOTIDE SEQUENCE</scope>
    <source>
        <strain evidence="1">PFS-109/04</strain>
        <tissue evidence="1">Leaf</tissue>
    </source>
</reference>
<gene>
    <name evidence="1" type="ORF">F2Q69_00016765</name>
</gene>